<evidence type="ECO:0000313" key="4">
    <source>
        <dbReference type="Proteomes" id="UP000002139"/>
    </source>
</evidence>
<gene>
    <name evidence="3" type="ordered locus">sce8673</name>
</gene>
<name>A9G0B9_SORC5</name>
<dbReference type="KEGG" id="scl:sce8673"/>
<dbReference type="AlphaFoldDB" id="A9G0B9"/>
<organism evidence="3 4">
    <name type="scientific">Sorangium cellulosum (strain So ce56)</name>
    <name type="common">Polyangium cellulosum (strain So ce56)</name>
    <dbReference type="NCBI Taxonomy" id="448385"/>
    <lineage>
        <taxon>Bacteria</taxon>
        <taxon>Pseudomonadati</taxon>
        <taxon>Myxococcota</taxon>
        <taxon>Polyangia</taxon>
        <taxon>Polyangiales</taxon>
        <taxon>Polyangiaceae</taxon>
        <taxon>Sorangium</taxon>
    </lineage>
</organism>
<accession>A9G0B9</accession>
<protein>
    <recommendedName>
        <fullName evidence="5">Secreted protein</fullName>
    </recommendedName>
</protein>
<dbReference type="HOGENOM" id="CLU_085371_0_0_7"/>
<dbReference type="Proteomes" id="UP000002139">
    <property type="component" value="Chromosome"/>
</dbReference>
<reference evidence="3 4" key="1">
    <citation type="journal article" date="2007" name="Nat. Biotechnol.">
        <title>Complete genome sequence of the myxobacterium Sorangium cellulosum.</title>
        <authorList>
            <person name="Schneiker S."/>
            <person name="Perlova O."/>
            <person name="Kaiser O."/>
            <person name="Gerth K."/>
            <person name="Alici A."/>
            <person name="Altmeyer M.O."/>
            <person name="Bartels D."/>
            <person name="Bekel T."/>
            <person name="Beyer S."/>
            <person name="Bode E."/>
            <person name="Bode H.B."/>
            <person name="Bolten C.J."/>
            <person name="Choudhuri J.V."/>
            <person name="Doss S."/>
            <person name="Elnakady Y.A."/>
            <person name="Frank B."/>
            <person name="Gaigalat L."/>
            <person name="Goesmann A."/>
            <person name="Groeger C."/>
            <person name="Gross F."/>
            <person name="Jelsbak L."/>
            <person name="Jelsbak L."/>
            <person name="Kalinowski J."/>
            <person name="Kegler C."/>
            <person name="Knauber T."/>
            <person name="Konietzny S."/>
            <person name="Kopp M."/>
            <person name="Krause L."/>
            <person name="Krug D."/>
            <person name="Linke B."/>
            <person name="Mahmud T."/>
            <person name="Martinez-Arias R."/>
            <person name="McHardy A.C."/>
            <person name="Merai M."/>
            <person name="Meyer F."/>
            <person name="Mormann S."/>
            <person name="Munoz-Dorado J."/>
            <person name="Perez J."/>
            <person name="Pradella S."/>
            <person name="Rachid S."/>
            <person name="Raddatz G."/>
            <person name="Rosenau F."/>
            <person name="Rueckert C."/>
            <person name="Sasse F."/>
            <person name="Scharfe M."/>
            <person name="Schuster S.C."/>
            <person name="Suen G."/>
            <person name="Treuner-Lange A."/>
            <person name="Velicer G.J."/>
            <person name="Vorholter F.-J."/>
            <person name="Weissman K.J."/>
            <person name="Welch R.D."/>
            <person name="Wenzel S.C."/>
            <person name="Whitworth D.E."/>
            <person name="Wilhelm S."/>
            <person name="Wittmann C."/>
            <person name="Bloecker H."/>
            <person name="Puehler A."/>
            <person name="Mueller R."/>
        </authorList>
    </citation>
    <scope>NUCLEOTIDE SEQUENCE [LARGE SCALE GENOMIC DNA]</scope>
    <source>
        <strain evidence="4">So ce56</strain>
    </source>
</reference>
<feature type="region of interest" description="Disordered" evidence="1">
    <location>
        <begin position="47"/>
        <end position="70"/>
    </location>
</feature>
<feature type="chain" id="PRO_5002735125" description="Secreted protein" evidence="2">
    <location>
        <begin position="39"/>
        <end position="284"/>
    </location>
</feature>
<evidence type="ECO:0000313" key="3">
    <source>
        <dbReference type="EMBL" id="CAN98843.1"/>
    </source>
</evidence>
<evidence type="ECO:0000256" key="2">
    <source>
        <dbReference type="SAM" id="SignalP"/>
    </source>
</evidence>
<keyword evidence="4" id="KW-1185">Reference proteome</keyword>
<dbReference type="EMBL" id="AM746676">
    <property type="protein sequence ID" value="CAN98843.1"/>
    <property type="molecule type" value="Genomic_DNA"/>
</dbReference>
<sequence>MSAGPDPPPRYPASDMLRAARFLLAFTTLLCAASSLMACDLSSPVPPNASTTGALPSGTSPLSSSSVTPTASGGAATSVGVLAPPSAVAPIPAMTGGRPKVDAATPFDVDDWLTARGVRWRPDAACWSMLAVSPPQPVNDCSCSGTLVLPDAELLVCWRGREQKAALVPFVAHTVLYVAEGSALRPVLDVPSSAALDDCAPQNPAICRVAIVPRVEEGVLRFSDSAAAAAGSSCDDALNAVDAAHRSAAPESRAAWQSARDVYRRVCSGRGRYTWKGRALRRAP</sequence>
<proteinExistence type="predicted"/>
<evidence type="ECO:0000256" key="1">
    <source>
        <dbReference type="SAM" id="MobiDB-lite"/>
    </source>
</evidence>
<evidence type="ECO:0008006" key="5">
    <source>
        <dbReference type="Google" id="ProtNLM"/>
    </source>
</evidence>
<keyword evidence="2" id="KW-0732">Signal</keyword>
<feature type="compositionally biased region" description="Low complexity" evidence="1">
    <location>
        <begin position="53"/>
        <end position="70"/>
    </location>
</feature>
<feature type="signal peptide" evidence="2">
    <location>
        <begin position="1"/>
        <end position="38"/>
    </location>
</feature>